<feature type="domain" description="PASTA" evidence="3">
    <location>
        <begin position="144"/>
        <end position="205"/>
    </location>
</feature>
<accession>A0ABX0YYS6</accession>
<evidence type="ECO:0000313" key="4">
    <source>
        <dbReference type="EMBL" id="NJP30642.1"/>
    </source>
</evidence>
<feature type="transmembrane region" description="Helical" evidence="2">
    <location>
        <begin position="17"/>
        <end position="40"/>
    </location>
</feature>
<organism evidence="4 5">
    <name type="scientific">Micromonospora thermarum</name>
    <dbReference type="NCBI Taxonomy" id="2720024"/>
    <lineage>
        <taxon>Bacteria</taxon>
        <taxon>Bacillati</taxon>
        <taxon>Actinomycetota</taxon>
        <taxon>Actinomycetes</taxon>
        <taxon>Micromonosporales</taxon>
        <taxon>Micromonosporaceae</taxon>
        <taxon>Micromonospora</taxon>
    </lineage>
</organism>
<comment type="caution">
    <text evidence="4">The sequence shown here is derived from an EMBL/GenBank/DDBJ whole genome shotgun (WGS) entry which is preliminary data.</text>
</comment>
<dbReference type="InterPro" id="IPR005543">
    <property type="entry name" value="PASTA_dom"/>
</dbReference>
<dbReference type="Proteomes" id="UP000783871">
    <property type="component" value="Unassembled WGS sequence"/>
</dbReference>
<evidence type="ECO:0000256" key="2">
    <source>
        <dbReference type="SAM" id="Phobius"/>
    </source>
</evidence>
<name>A0ABX0YYS6_9ACTN</name>
<dbReference type="RefSeq" id="WP_167999061.1">
    <property type="nucleotide sequence ID" value="NZ_JAATEO010000001.1"/>
</dbReference>
<sequence>MTDGNATPGARHDRVTLVLGGGLATVLLAAIGATTGWILAGEDDRRATSTAGASATPTAAPVTATSSRPIPSRSTPSRPAVTGPTVPDVVGRDFDDARDELEERGLRWRLVFEGGSGRAVERTYPKAGTAVTPGRTVTLYVSGPPPVVRVPDVVDEDCAEAAEELAGEGFRVVYTLRRSGTVLKHDPAGDSQAPWGDPVALWCGEPADGTPSPNP</sequence>
<dbReference type="Gene3D" id="3.30.10.20">
    <property type="match status" value="2"/>
</dbReference>
<protein>
    <submittedName>
        <fullName evidence="4">PASTA domain-containing protein</fullName>
    </submittedName>
</protein>
<feature type="region of interest" description="Disordered" evidence="1">
    <location>
        <begin position="49"/>
        <end position="93"/>
    </location>
</feature>
<dbReference type="CDD" id="cd06577">
    <property type="entry name" value="PASTA_pknB"/>
    <property type="match status" value="1"/>
</dbReference>
<gene>
    <name evidence="4" type="ORF">HCJ94_01205</name>
</gene>
<evidence type="ECO:0000259" key="3">
    <source>
        <dbReference type="PROSITE" id="PS51178"/>
    </source>
</evidence>
<evidence type="ECO:0000313" key="5">
    <source>
        <dbReference type="Proteomes" id="UP000783871"/>
    </source>
</evidence>
<keyword evidence="2" id="KW-0472">Membrane</keyword>
<keyword evidence="2" id="KW-0812">Transmembrane</keyword>
<dbReference type="SUPFAM" id="SSF54184">
    <property type="entry name" value="Penicillin-binding protein 2x (pbp-2x), c-terminal domain"/>
    <property type="match status" value="1"/>
</dbReference>
<feature type="compositionally biased region" description="Low complexity" evidence="1">
    <location>
        <begin position="49"/>
        <end position="80"/>
    </location>
</feature>
<feature type="domain" description="PASTA" evidence="3">
    <location>
        <begin position="83"/>
        <end position="143"/>
    </location>
</feature>
<dbReference type="PROSITE" id="PS51178">
    <property type="entry name" value="PASTA"/>
    <property type="match status" value="2"/>
</dbReference>
<keyword evidence="2" id="KW-1133">Transmembrane helix</keyword>
<dbReference type="EMBL" id="JAATEO010000001">
    <property type="protein sequence ID" value="NJP30642.1"/>
    <property type="molecule type" value="Genomic_DNA"/>
</dbReference>
<dbReference type="SMART" id="SM00740">
    <property type="entry name" value="PASTA"/>
    <property type="match status" value="2"/>
</dbReference>
<evidence type="ECO:0000256" key="1">
    <source>
        <dbReference type="SAM" id="MobiDB-lite"/>
    </source>
</evidence>
<reference evidence="4 5" key="1">
    <citation type="submission" date="2020-03" db="EMBL/GenBank/DDBJ databases">
        <title>WGS of actinomycetes isolated from Thailand.</title>
        <authorList>
            <person name="Thawai C."/>
        </authorList>
    </citation>
    <scope>NUCLEOTIDE SEQUENCE [LARGE SCALE GENOMIC DNA]</scope>
    <source>
        <strain evidence="4 5">HSS6-12</strain>
    </source>
</reference>
<dbReference type="Pfam" id="PF03793">
    <property type="entry name" value="PASTA"/>
    <property type="match status" value="2"/>
</dbReference>
<proteinExistence type="predicted"/>
<keyword evidence="5" id="KW-1185">Reference proteome</keyword>